<evidence type="ECO:0000313" key="2">
    <source>
        <dbReference type="Proteomes" id="UP001432000"/>
    </source>
</evidence>
<dbReference type="EMBL" id="CP147846">
    <property type="protein sequence ID" value="WXG71362.1"/>
    <property type="molecule type" value="Genomic_DNA"/>
</dbReference>
<accession>A0ABZ2PTL5</accession>
<sequence>MIESTAWAATRTDSVRVQATSGGVPTSVHIDSRELRFGGTELAKTILEVHARATQSAMARHRTRLERDGMPADVLDRLGLPRESTVADAENELLGTEPAPVSWMKSL</sequence>
<organism evidence="1 2">
    <name type="scientific">Rhodococcus sovatensis</name>
    <dbReference type="NCBI Taxonomy" id="1805840"/>
    <lineage>
        <taxon>Bacteria</taxon>
        <taxon>Bacillati</taxon>
        <taxon>Actinomycetota</taxon>
        <taxon>Actinomycetes</taxon>
        <taxon>Mycobacteriales</taxon>
        <taxon>Nocardiaceae</taxon>
        <taxon>Rhodococcus</taxon>
    </lineage>
</organism>
<dbReference type="RefSeq" id="WP_338893092.1">
    <property type="nucleotide sequence ID" value="NZ_CP147846.1"/>
</dbReference>
<evidence type="ECO:0008006" key="3">
    <source>
        <dbReference type="Google" id="ProtNLM"/>
    </source>
</evidence>
<protein>
    <recommendedName>
        <fullName evidence="3">YbaB/EbfC DNA-binding family protein</fullName>
    </recommendedName>
</protein>
<evidence type="ECO:0000313" key="1">
    <source>
        <dbReference type="EMBL" id="WXG71362.1"/>
    </source>
</evidence>
<proteinExistence type="predicted"/>
<keyword evidence="2" id="KW-1185">Reference proteome</keyword>
<reference evidence="1 2" key="1">
    <citation type="submission" date="2024-03" db="EMBL/GenBank/DDBJ databases">
        <title>Natural products discovery in diverse microorganisms through a two-stage MS feature dereplication strategy.</title>
        <authorList>
            <person name="Zhang R."/>
        </authorList>
    </citation>
    <scope>NUCLEOTIDE SEQUENCE [LARGE SCALE GENOMIC DNA]</scope>
    <source>
        <strain evidence="1 2">18930</strain>
    </source>
</reference>
<dbReference type="Proteomes" id="UP001432000">
    <property type="component" value="Chromosome"/>
</dbReference>
<name>A0ABZ2PTL5_9NOCA</name>
<gene>
    <name evidence="1" type="ORF">WDS16_13260</name>
</gene>